<evidence type="ECO:0000259" key="3">
    <source>
        <dbReference type="Pfam" id="PF05065"/>
    </source>
</evidence>
<dbReference type="InterPro" id="IPR024455">
    <property type="entry name" value="Phage_capsid"/>
</dbReference>
<protein>
    <submittedName>
        <fullName evidence="4">Phage major capsid protein</fullName>
    </submittedName>
</protein>
<accession>A0AB35HXS4</accession>
<evidence type="ECO:0000313" key="5">
    <source>
        <dbReference type="Proteomes" id="UP001209730"/>
    </source>
</evidence>
<dbReference type="NCBIfam" id="TIGR01554">
    <property type="entry name" value="major_cap_HK97"/>
    <property type="match status" value="1"/>
</dbReference>
<evidence type="ECO:0000256" key="2">
    <source>
        <dbReference type="SAM" id="MobiDB-lite"/>
    </source>
</evidence>
<dbReference type="AlphaFoldDB" id="A0AB35HXS4"/>
<proteinExistence type="predicted"/>
<name>A0AB35HXS4_MICTH</name>
<dbReference type="RefSeq" id="WP_266066232.1">
    <property type="nucleotide sequence ID" value="NZ_JAPHQB010000015.1"/>
</dbReference>
<gene>
    <name evidence="4" type="ORF">OQJ68_10700</name>
</gene>
<feature type="compositionally biased region" description="Basic and acidic residues" evidence="2">
    <location>
        <begin position="224"/>
        <end position="252"/>
    </location>
</feature>
<dbReference type="EMBL" id="JAPHQB010000015">
    <property type="protein sequence ID" value="MCX2802254.1"/>
    <property type="molecule type" value="Genomic_DNA"/>
</dbReference>
<evidence type="ECO:0000256" key="1">
    <source>
        <dbReference type="ARBA" id="ARBA00004328"/>
    </source>
</evidence>
<dbReference type="InterPro" id="IPR054612">
    <property type="entry name" value="Phage_capsid-like_C"/>
</dbReference>
<sequence>MTNERLGELIRQINEKGSRREALFSFPAKAGVRSDGEESSPIDVEKRTVDVAFASETEAVERWYGIEVLICTPEAVDLSALNNRAPVLDMHDPLVQVGVVEGARVDGDRVARATLRYSRSQKGDEIFQDIVDNIRSKISVGYRILEMELAEERENGPDIYHVTKWQPYEISNVSIPADDAVGVGRSAATMGQAHNPKESNDENAGGGARSAEPTVSDSPATPKTEIREANTMDPKELEAQREAARKQGGVDEAQRVSEILDVADQYNAPRELVDSHLRDSSKTKHDLAAALLEARAKETGANAEAPEIGMSEKEVREFSFLRLFRSMAFPDNSQFRKEAAFELECSQAASEKFKGERHGSELIPHDVLIASRAMDLSALRRAGFDTRALTATLADTGSALVGTQHMAASFIDLLRNRLVLSSLGAMTLTGLNGNLAIPRQVGGATMYWLDPENSNIPSEGLPVFDQVSLSPKNAAAYTEMSRQLLLQSSPDVENLVRMDLAKQMALGLDRAAFYGTGADGQPRGVINMTGINTVDFSGANPTFAEVVDMETEVALDNADEGSAAYVMGAGLRGYFKTTEKFSGSNGATIWEPGNLVNGYRTVVSNQIDAGDLLFGNFSDVIIGMWGGLDMLVNPYSGDRAGTVRITAHQSCDVTGRHPESFCHGKNFTP</sequence>
<evidence type="ECO:0000313" key="4">
    <source>
        <dbReference type="EMBL" id="MCX2802254.1"/>
    </source>
</evidence>
<comment type="caution">
    <text evidence="4">The sequence shown here is derived from an EMBL/GenBank/DDBJ whole genome shotgun (WGS) entry which is preliminary data.</text>
</comment>
<dbReference type="Proteomes" id="UP001209730">
    <property type="component" value="Unassembled WGS sequence"/>
</dbReference>
<comment type="subcellular location">
    <subcellularLocation>
        <location evidence="1">Virion</location>
    </subcellularLocation>
</comment>
<dbReference type="SUPFAM" id="SSF56563">
    <property type="entry name" value="Major capsid protein gp5"/>
    <property type="match status" value="1"/>
</dbReference>
<organism evidence="4 5">
    <name type="scientific">Microbulbifer thermotolerans</name>
    <dbReference type="NCBI Taxonomy" id="252514"/>
    <lineage>
        <taxon>Bacteria</taxon>
        <taxon>Pseudomonadati</taxon>
        <taxon>Pseudomonadota</taxon>
        <taxon>Gammaproteobacteria</taxon>
        <taxon>Cellvibrionales</taxon>
        <taxon>Microbulbiferaceae</taxon>
        <taxon>Microbulbifer</taxon>
    </lineage>
</organism>
<feature type="domain" description="Phage capsid-like C-terminal" evidence="3">
    <location>
        <begin position="404"/>
        <end position="665"/>
    </location>
</feature>
<feature type="region of interest" description="Disordered" evidence="2">
    <location>
        <begin position="187"/>
        <end position="252"/>
    </location>
</feature>
<dbReference type="Pfam" id="PF05065">
    <property type="entry name" value="Phage_capsid"/>
    <property type="match status" value="1"/>
</dbReference>
<reference evidence="4" key="1">
    <citation type="submission" date="2022-11" db="EMBL/GenBank/DDBJ databases">
        <title>Chitin-degrading and fungicidal potential of chitinolytic bacterial strains from marine environment of the Pacific Ocean regions.</title>
        <authorList>
            <person name="Pentekhina I."/>
            <person name="Nedashkovskaya O."/>
            <person name="Seitkalieva A."/>
            <person name="Podvolotskaya A."/>
            <person name="Tekutyeva L."/>
            <person name="Balabanova L."/>
        </authorList>
    </citation>
    <scope>NUCLEOTIDE SEQUENCE</scope>
    <source>
        <strain evidence="4">KMM 6838</strain>
    </source>
</reference>
<dbReference type="Gene3D" id="3.30.2400.10">
    <property type="entry name" value="Major capsid protein gp5"/>
    <property type="match status" value="1"/>
</dbReference>